<dbReference type="EMBL" id="CP097510">
    <property type="protein sequence ID" value="URE31213.1"/>
    <property type="molecule type" value="Genomic_DNA"/>
</dbReference>
<dbReference type="OrthoDB" id="6270329at2759"/>
<evidence type="ECO:0000256" key="6">
    <source>
        <dbReference type="ARBA" id="ARBA00023242"/>
    </source>
</evidence>
<feature type="region of interest" description="Disordered" evidence="7">
    <location>
        <begin position="56"/>
        <end position="77"/>
    </location>
</feature>
<keyword evidence="6" id="KW-0539">Nucleus</keyword>
<proteinExistence type="predicted"/>
<dbReference type="Proteomes" id="UP001055439">
    <property type="component" value="Chromosome 8"/>
</dbReference>
<dbReference type="Pfam" id="PF02042">
    <property type="entry name" value="RWP-RK"/>
    <property type="match status" value="1"/>
</dbReference>
<dbReference type="PROSITE" id="PS51519">
    <property type="entry name" value="RWP_RK"/>
    <property type="match status" value="1"/>
</dbReference>
<dbReference type="GO" id="GO:0003700">
    <property type="term" value="F:DNA-binding transcription factor activity"/>
    <property type="evidence" value="ECO:0007669"/>
    <property type="project" value="InterPro"/>
</dbReference>
<dbReference type="PANTHER" id="PTHR46373:SF5">
    <property type="entry name" value="RWP-RK DOMAIN PROTEIN"/>
    <property type="match status" value="1"/>
</dbReference>
<dbReference type="GO" id="GO:0003677">
    <property type="term" value="F:DNA binding"/>
    <property type="evidence" value="ECO:0007669"/>
    <property type="project" value="UniProtKB-KW"/>
</dbReference>
<accession>A0A9E7HHG0</accession>
<dbReference type="InterPro" id="IPR044607">
    <property type="entry name" value="RKD-like"/>
</dbReference>
<protein>
    <submittedName>
        <fullName evidence="9">RWP-RK domain-containing protein</fullName>
    </submittedName>
</protein>
<reference evidence="9" key="1">
    <citation type="submission" date="2022-05" db="EMBL/GenBank/DDBJ databases">
        <title>The Musa troglodytarum L. genome provides insights into the mechanism of non-climacteric behaviour and enrichment of carotenoids.</title>
        <authorList>
            <person name="Wang J."/>
        </authorList>
    </citation>
    <scope>NUCLEOTIDE SEQUENCE</scope>
    <source>
        <tissue evidence="9">Leaf</tissue>
    </source>
</reference>
<evidence type="ECO:0000256" key="4">
    <source>
        <dbReference type="ARBA" id="ARBA00023125"/>
    </source>
</evidence>
<keyword evidence="2" id="KW-0805">Transcription regulation</keyword>
<evidence type="ECO:0000259" key="8">
    <source>
        <dbReference type="PROSITE" id="PS51519"/>
    </source>
</evidence>
<dbReference type="PANTHER" id="PTHR46373">
    <property type="entry name" value="PROTEIN RKD4"/>
    <property type="match status" value="1"/>
</dbReference>
<keyword evidence="5" id="KW-0804">Transcription</keyword>
<organism evidence="9 10">
    <name type="scientific">Musa troglodytarum</name>
    <name type="common">fe'i banana</name>
    <dbReference type="NCBI Taxonomy" id="320322"/>
    <lineage>
        <taxon>Eukaryota</taxon>
        <taxon>Viridiplantae</taxon>
        <taxon>Streptophyta</taxon>
        <taxon>Embryophyta</taxon>
        <taxon>Tracheophyta</taxon>
        <taxon>Spermatophyta</taxon>
        <taxon>Magnoliopsida</taxon>
        <taxon>Liliopsida</taxon>
        <taxon>Zingiberales</taxon>
        <taxon>Musaceae</taxon>
        <taxon>Musa</taxon>
    </lineage>
</organism>
<evidence type="ECO:0000256" key="7">
    <source>
        <dbReference type="SAM" id="MobiDB-lite"/>
    </source>
</evidence>
<dbReference type="InterPro" id="IPR003035">
    <property type="entry name" value="RWP-RK_dom"/>
</dbReference>
<keyword evidence="4" id="KW-0238">DNA-binding</keyword>
<feature type="compositionally biased region" description="Basic and acidic residues" evidence="7">
    <location>
        <begin position="66"/>
        <end position="76"/>
    </location>
</feature>
<evidence type="ECO:0000256" key="1">
    <source>
        <dbReference type="ARBA" id="ARBA00004049"/>
    </source>
</evidence>
<keyword evidence="10" id="KW-1185">Reference proteome</keyword>
<evidence type="ECO:0000313" key="9">
    <source>
        <dbReference type="EMBL" id="URE31213.1"/>
    </source>
</evidence>
<name>A0A9E7HHG0_9LILI</name>
<evidence type="ECO:0000256" key="2">
    <source>
        <dbReference type="ARBA" id="ARBA00023015"/>
    </source>
</evidence>
<evidence type="ECO:0000313" key="10">
    <source>
        <dbReference type="Proteomes" id="UP001055439"/>
    </source>
</evidence>
<evidence type="ECO:0000256" key="3">
    <source>
        <dbReference type="ARBA" id="ARBA00023054"/>
    </source>
</evidence>
<sequence>MEDSLSAQNLEWVKQFFLDYGLLRVRERYVMMQDSLSAFYDALCVPMSYEEEKVAPEPGLCQSRPSELHRDGEVGKSKAGIATQRERTRRLHLKDVANYVHLPITEAAKELQICPTALKKVCRKHGMLRWPYRKIKSLDRTISNLQRELRSGTAEGATEVAARIERLVAQRARICAGLPP</sequence>
<dbReference type="AlphaFoldDB" id="A0A9E7HHG0"/>
<comment type="function">
    <text evidence="1">Putative transcription factor.</text>
</comment>
<feature type="domain" description="RWP-RK" evidence="8">
    <location>
        <begin position="78"/>
        <end position="160"/>
    </location>
</feature>
<gene>
    <name evidence="9" type="ORF">MUK42_15814</name>
</gene>
<evidence type="ECO:0000256" key="5">
    <source>
        <dbReference type="ARBA" id="ARBA00023163"/>
    </source>
</evidence>
<keyword evidence="3" id="KW-0175">Coiled coil</keyword>